<dbReference type="EMBL" id="FOCX01000033">
    <property type="protein sequence ID" value="SEP10008.1"/>
    <property type="molecule type" value="Genomic_DNA"/>
</dbReference>
<evidence type="ECO:0000256" key="1">
    <source>
        <dbReference type="SAM" id="MobiDB-lite"/>
    </source>
</evidence>
<evidence type="ECO:0000313" key="3">
    <source>
        <dbReference type="Proteomes" id="UP000198775"/>
    </source>
</evidence>
<proteinExistence type="predicted"/>
<keyword evidence="3" id="KW-1185">Reference proteome</keyword>
<feature type="compositionally biased region" description="Basic and acidic residues" evidence="1">
    <location>
        <begin position="46"/>
        <end position="56"/>
    </location>
</feature>
<accession>A0A1H8V5I6</accession>
<evidence type="ECO:0000313" key="2">
    <source>
        <dbReference type="EMBL" id="SEP10008.1"/>
    </source>
</evidence>
<reference evidence="3" key="1">
    <citation type="submission" date="2016-10" db="EMBL/GenBank/DDBJ databases">
        <authorList>
            <person name="Varghese N."/>
            <person name="Submissions S."/>
        </authorList>
    </citation>
    <scope>NUCLEOTIDE SEQUENCE [LARGE SCALE GENOMIC DNA]</scope>
    <source>
        <strain evidence="3">IBRC-M 10043</strain>
    </source>
</reference>
<name>A0A1H8V5I6_9EURY</name>
<organism evidence="2 3">
    <name type="scientific">Halorientalis persicus</name>
    <dbReference type="NCBI Taxonomy" id="1367881"/>
    <lineage>
        <taxon>Archaea</taxon>
        <taxon>Methanobacteriati</taxon>
        <taxon>Methanobacteriota</taxon>
        <taxon>Stenosarchaea group</taxon>
        <taxon>Halobacteria</taxon>
        <taxon>Halobacteriales</taxon>
        <taxon>Haloarculaceae</taxon>
        <taxon>Halorientalis</taxon>
    </lineage>
</organism>
<sequence>MANVRLYGVKSCRGCRPSPPPTVGRGTRPRSLYGDETPLAGPAQPHKYESSVREDESPSAASESDESGAEQSASLVAHRLSIRHHKSSENDDQYRFFLRRGKIRRIERQHQLGPSSQFDPAGTCSLAAVPEPVRVEAAEQLDVDALDAVADRDKIAKHADAE</sequence>
<protein>
    <submittedName>
        <fullName evidence="2">Uncharacterized protein</fullName>
    </submittedName>
</protein>
<dbReference type="AlphaFoldDB" id="A0A1H8V5I6"/>
<feature type="region of interest" description="Disordered" evidence="1">
    <location>
        <begin position="1"/>
        <end position="86"/>
    </location>
</feature>
<gene>
    <name evidence="2" type="ORF">SAMN05216388_10331</name>
</gene>
<dbReference type="Proteomes" id="UP000198775">
    <property type="component" value="Unassembled WGS sequence"/>
</dbReference>